<protein>
    <submittedName>
        <fullName evidence="3">Uncharacterized protein</fullName>
    </submittedName>
</protein>
<keyword evidence="4" id="KW-1185">Reference proteome</keyword>
<gene>
    <name evidence="3" type="ORF">HMPREF1541_01655</name>
</gene>
<evidence type="ECO:0000313" key="4">
    <source>
        <dbReference type="Proteomes" id="UP000030752"/>
    </source>
</evidence>
<dbReference type="STRING" id="1220924.W2S388"/>
<feature type="transmembrane region" description="Helical" evidence="2">
    <location>
        <begin position="6"/>
        <end position="25"/>
    </location>
</feature>
<feature type="compositionally biased region" description="Gly residues" evidence="1">
    <location>
        <begin position="149"/>
        <end position="163"/>
    </location>
</feature>
<dbReference type="Proteomes" id="UP000030752">
    <property type="component" value="Unassembled WGS sequence"/>
</dbReference>
<proteinExistence type="predicted"/>
<keyword evidence="2" id="KW-1133">Transmembrane helix</keyword>
<evidence type="ECO:0000256" key="1">
    <source>
        <dbReference type="SAM" id="MobiDB-lite"/>
    </source>
</evidence>
<accession>W2S388</accession>
<dbReference type="HOGENOM" id="CLU_073635_0_0_1"/>
<name>W2S388_CYPE1</name>
<keyword evidence="2" id="KW-0472">Membrane</keyword>
<reference evidence="3 4" key="1">
    <citation type="submission" date="2013-03" db="EMBL/GenBank/DDBJ databases">
        <title>The Genome Sequence of Phialophora europaea CBS 101466.</title>
        <authorList>
            <consortium name="The Broad Institute Genomics Platform"/>
            <person name="Cuomo C."/>
            <person name="de Hoog S."/>
            <person name="Gorbushina A."/>
            <person name="Walker B."/>
            <person name="Young S.K."/>
            <person name="Zeng Q."/>
            <person name="Gargeya S."/>
            <person name="Fitzgerald M."/>
            <person name="Haas B."/>
            <person name="Abouelleil A."/>
            <person name="Allen A.W."/>
            <person name="Alvarado L."/>
            <person name="Arachchi H.M."/>
            <person name="Berlin A.M."/>
            <person name="Chapman S.B."/>
            <person name="Gainer-Dewar J."/>
            <person name="Goldberg J."/>
            <person name="Griggs A."/>
            <person name="Gujja S."/>
            <person name="Hansen M."/>
            <person name="Howarth C."/>
            <person name="Imamovic A."/>
            <person name="Ireland A."/>
            <person name="Larimer J."/>
            <person name="McCowan C."/>
            <person name="Murphy C."/>
            <person name="Pearson M."/>
            <person name="Poon T.W."/>
            <person name="Priest M."/>
            <person name="Roberts A."/>
            <person name="Saif S."/>
            <person name="Shea T."/>
            <person name="Sisk P."/>
            <person name="Sykes S."/>
            <person name="Wortman J."/>
            <person name="Nusbaum C."/>
            <person name="Birren B."/>
        </authorList>
    </citation>
    <scope>NUCLEOTIDE SEQUENCE [LARGE SCALE GENOMIC DNA]</scope>
    <source>
        <strain evidence="3 4">CBS 101466</strain>
    </source>
</reference>
<feature type="region of interest" description="Disordered" evidence="1">
    <location>
        <begin position="78"/>
        <end position="125"/>
    </location>
</feature>
<dbReference type="InParanoid" id="W2S388"/>
<dbReference type="RefSeq" id="XP_008714234.1">
    <property type="nucleotide sequence ID" value="XM_008716012.1"/>
</dbReference>
<dbReference type="eggNOG" id="ENOG502SGJ9">
    <property type="taxonomic scope" value="Eukaryota"/>
</dbReference>
<sequence>MRGWGLFFFLLFLLVIFAYGGWIGWTQYKARRAGLPPPSWKHYVPFVKSDQSTTNYPTPRSSGPLEWIKDQISKIRNPRSARGAYEETGAGYAPPGRGRGRGFEDDAWDTRVGGSHDDPYANNQGGYAANYEEQELGLAPTPGLHAESYGGGSGYTGARGRQGGENPFGDHNEAPSLRSVSPRPEMDNRGHQAQGSLDSEAGGGSPTGTRKSAFREGI</sequence>
<dbReference type="OrthoDB" id="5414285at2759"/>
<organism evidence="3 4">
    <name type="scientific">Cyphellophora europaea (strain CBS 101466)</name>
    <name type="common">Phialophora europaea</name>
    <dbReference type="NCBI Taxonomy" id="1220924"/>
    <lineage>
        <taxon>Eukaryota</taxon>
        <taxon>Fungi</taxon>
        <taxon>Dikarya</taxon>
        <taxon>Ascomycota</taxon>
        <taxon>Pezizomycotina</taxon>
        <taxon>Eurotiomycetes</taxon>
        <taxon>Chaetothyriomycetidae</taxon>
        <taxon>Chaetothyriales</taxon>
        <taxon>Cyphellophoraceae</taxon>
        <taxon>Cyphellophora</taxon>
    </lineage>
</organism>
<evidence type="ECO:0000256" key="2">
    <source>
        <dbReference type="SAM" id="Phobius"/>
    </source>
</evidence>
<dbReference type="EMBL" id="KB822718">
    <property type="protein sequence ID" value="ETN42498.1"/>
    <property type="molecule type" value="Genomic_DNA"/>
</dbReference>
<feature type="region of interest" description="Disordered" evidence="1">
    <location>
        <begin position="140"/>
        <end position="218"/>
    </location>
</feature>
<keyword evidence="2" id="KW-0812">Transmembrane</keyword>
<dbReference type="AlphaFoldDB" id="W2S388"/>
<dbReference type="VEuPathDB" id="FungiDB:HMPREF1541_01655"/>
<evidence type="ECO:0000313" key="3">
    <source>
        <dbReference type="EMBL" id="ETN42498.1"/>
    </source>
</evidence>
<dbReference type="GeneID" id="19968994"/>